<evidence type="ECO:0000313" key="2">
    <source>
        <dbReference type="EMBL" id="SDS15533.1"/>
    </source>
</evidence>
<evidence type="ECO:0000256" key="1">
    <source>
        <dbReference type="SAM" id="Phobius"/>
    </source>
</evidence>
<keyword evidence="1" id="KW-1133">Transmembrane helix</keyword>
<reference evidence="3" key="1">
    <citation type="submission" date="2016-10" db="EMBL/GenBank/DDBJ databases">
        <authorList>
            <person name="Varghese N."/>
            <person name="Submissions S."/>
        </authorList>
    </citation>
    <scope>NUCLEOTIDE SEQUENCE [LARGE SCALE GENOMIC DNA]</scope>
    <source>
        <strain evidence="3">DSM 21772</strain>
    </source>
</reference>
<keyword evidence="1" id="KW-0812">Transmembrane</keyword>
<dbReference type="STRING" id="412690.SAMN04489834_0961"/>
<dbReference type="EMBL" id="LT629742">
    <property type="protein sequence ID" value="SDS15533.1"/>
    <property type="molecule type" value="Genomic_DNA"/>
</dbReference>
<dbReference type="RefSeq" id="WP_083363036.1">
    <property type="nucleotide sequence ID" value="NZ_LT629742.1"/>
</dbReference>
<dbReference type="OrthoDB" id="5123990at2"/>
<proteinExistence type="predicted"/>
<dbReference type="Proteomes" id="UP000181956">
    <property type="component" value="Chromosome I"/>
</dbReference>
<accession>A0A1H1PWP4</accession>
<evidence type="ECO:0008006" key="4">
    <source>
        <dbReference type="Google" id="ProtNLM"/>
    </source>
</evidence>
<keyword evidence="3" id="KW-1185">Reference proteome</keyword>
<dbReference type="InterPro" id="IPR045584">
    <property type="entry name" value="Pilin-like"/>
</dbReference>
<organism evidence="2 3">
    <name type="scientific">Microterricola viridarii</name>
    <dbReference type="NCBI Taxonomy" id="412690"/>
    <lineage>
        <taxon>Bacteria</taxon>
        <taxon>Bacillati</taxon>
        <taxon>Actinomycetota</taxon>
        <taxon>Actinomycetes</taxon>
        <taxon>Micrococcales</taxon>
        <taxon>Microbacteriaceae</taxon>
        <taxon>Microterricola</taxon>
    </lineage>
</organism>
<protein>
    <recommendedName>
        <fullName evidence="4">Prepilin-type N-terminal cleavage/methylation domain-containing protein</fullName>
    </recommendedName>
</protein>
<name>A0A1H1PWP4_9MICO</name>
<evidence type="ECO:0000313" key="3">
    <source>
        <dbReference type="Proteomes" id="UP000181956"/>
    </source>
</evidence>
<sequence>MVTLTPEAALVTPEKGENERGFGVIEILVSMFLLGIIAIAFLPLLIQAMKTTQLNTTVATATQIVNEQLDAARAQIGSCATLSGYASAALIPTTDPRGVVLTPHRSVVRGCPAPAVYPATAKIKVWVTDAEGDVITETVALVLLKTA</sequence>
<keyword evidence="1" id="KW-0472">Membrane</keyword>
<feature type="transmembrane region" description="Helical" evidence="1">
    <location>
        <begin position="22"/>
        <end position="46"/>
    </location>
</feature>
<dbReference type="InterPro" id="IPR012902">
    <property type="entry name" value="N_methyl_site"/>
</dbReference>
<dbReference type="Pfam" id="PF07963">
    <property type="entry name" value="N_methyl"/>
    <property type="match status" value="1"/>
</dbReference>
<dbReference type="AlphaFoldDB" id="A0A1H1PWP4"/>
<dbReference type="SUPFAM" id="SSF54523">
    <property type="entry name" value="Pili subunits"/>
    <property type="match status" value="1"/>
</dbReference>
<gene>
    <name evidence="2" type="ORF">SAMN04489834_0961</name>
</gene>